<evidence type="ECO:0000259" key="2">
    <source>
        <dbReference type="Pfam" id="PF03795"/>
    </source>
</evidence>
<dbReference type="RefSeq" id="WP_377605497.1">
    <property type="nucleotide sequence ID" value="NZ_JBHUME010000012.1"/>
</dbReference>
<proteinExistence type="inferred from homology"/>
<dbReference type="InterPro" id="IPR005545">
    <property type="entry name" value="YCII"/>
</dbReference>
<sequence>MKYLCIGYFDRDKMDASPKEDVEQAMSQCEPHLQEFYNSGQVLIDAGLDVESRLLHRMDGKVRMLDGPFAETKEMIGSVFIIEAQDMEEAARAASLHPAVQVDAGERFGWRIEIRPIHYYKTSTPEA</sequence>
<evidence type="ECO:0000313" key="3">
    <source>
        <dbReference type="EMBL" id="MFD2614535.1"/>
    </source>
</evidence>
<evidence type="ECO:0000313" key="4">
    <source>
        <dbReference type="Proteomes" id="UP001597541"/>
    </source>
</evidence>
<accession>A0ABW5PGT5</accession>
<dbReference type="EMBL" id="JBHUME010000012">
    <property type="protein sequence ID" value="MFD2614535.1"/>
    <property type="molecule type" value="Genomic_DNA"/>
</dbReference>
<reference evidence="4" key="1">
    <citation type="journal article" date="2019" name="Int. J. Syst. Evol. Microbiol.">
        <title>The Global Catalogue of Microorganisms (GCM) 10K type strain sequencing project: providing services to taxonomists for standard genome sequencing and annotation.</title>
        <authorList>
            <consortium name="The Broad Institute Genomics Platform"/>
            <consortium name="The Broad Institute Genome Sequencing Center for Infectious Disease"/>
            <person name="Wu L."/>
            <person name="Ma J."/>
        </authorList>
    </citation>
    <scope>NUCLEOTIDE SEQUENCE [LARGE SCALE GENOMIC DNA]</scope>
    <source>
        <strain evidence="4">KCTC 3950</strain>
    </source>
</reference>
<dbReference type="Gene3D" id="3.30.70.1060">
    <property type="entry name" value="Dimeric alpha+beta barrel"/>
    <property type="match status" value="1"/>
</dbReference>
<name>A0ABW5PGT5_9BACL</name>
<dbReference type="SUPFAM" id="SSF54909">
    <property type="entry name" value="Dimeric alpha+beta barrel"/>
    <property type="match status" value="1"/>
</dbReference>
<dbReference type="Proteomes" id="UP001597541">
    <property type="component" value="Unassembled WGS sequence"/>
</dbReference>
<comment type="similarity">
    <text evidence="1">Belongs to the YciI family.</text>
</comment>
<dbReference type="PANTHER" id="PTHR35174">
    <property type="entry name" value="BLL7171 PROTEIN-RELATED"/>
    <property type="match status" value="1"/>
</dbReference>
<protein>
    <submittedName>
        <fullName evidence="3">YciI family protein</fullName>
    </submittedName>
</protein>
<feature type="domain" description="YCII-related" evidence="2">
    <location>
        <begin position="1"/>
        <end position="105"/>
    </location>
</feature>
<dbReference type="Pfam" id="PF03795">
    <property type="entry name" value="YCII"/>
    <property type="match status" value="1"/>
</dbReference>
<organism evidence="3 4">
    <name type="scientific">Paenibacillus gansuensis</name>
    <dbReference type="NCBI Taxonomy" id="306542"/>
    <lineage>
        <taxon>Bacteria</taxon>
        <taxon>Bacillati</taxon>
        <taxon>Bacillota</taxon>
        <taxon>Bacilli</taxon>
        <taxon>Bacillales</taxon>
        <taxon>Paenibacillaceae</taxon>
        <taxon>Paenibacillus</taxon>
    </lineage>
</organism>
<keyword evidence="4" id="KW-1185">Reference proteome</keyword>
<evidence type="ECO:0000256" key="1">
    <source>
        <dbReference type="ARBA" id="ARBA00007689"/>
    </source>
</evidence>
<dbReference type="InterPro" id="IPR011008">
    <property type="entry name" value="Dimeric_a/b-barrel"/>
</dbReference>
<dbReference type="PANTHER" id="PTHR35174:SF3">
    <property type="entry name" value="BLL7171 PROTEIN"/>
    <property type="match status" value="1"/>
</dbReference>
<comment type="caution">
    <text evidence="3">The sequence shown here is derived from an EMBL/GenBank/DDBJ whole genome shotgun (WGS) entry which is preliminary data.</text>
</comment>
<gene>
    <name evidence="3" type="ORF">ACFSUF_19155</name>
</gene>